<dbReference type="Pfam" id="PF14534">
    <property type="entry name" value="DUF4440"/>
    <property type="match status" value="1"/>
</dbReference>
<dbReference type="InterPro" id="IPR032710">
    <property type="entry name" value="NTF2-like_dom_sf"/>
</dbReference>
<dbReference type="EMBL" id="JACHBT010000018">
    <property type="protein sequence ID" value="MBB6506134.1"/>
    <property type="molecule type" value="Genomic_DNA"/>
</dbReference>
<accession>A0A7X0MP71</accession>
<evidence type="ECO:0000259" key="3">
    <source>
        <dbReference type="Pfam" id="PF14534"/>
    </source>
</evidence>
<dbReference type="InterPro" id="IPR027843">
    <property type="entry name" value="DUF4440"/>
</dbReference>
<name>A0A7X0MP71_9SPHN</name>
<comment type="caution">
    <text evidence="4">The sequence shown here is derived from an EMBL/GenBank/DDBJ whole genome shotgun (WGS) entry which is preliminary data.</text>
</comment>
<dbReference type="RefSeq" id="WP_184507434.1">
    <property type="nucleotide sequence ID" value="NZ_JACHBT010000018.1"/>
</dbReference>
<reference evidence="4 5" key="2">
    <citation type="submission" date="2020-08" db="EMBL/GenBank/DDBJ databases">
        <authorList>
            <person name="Partida-Martinez L."/>
            <person name="Huntemann M."/>
            <person name="Clum A."/>
            <person name="Wang J."/>
            <person name="Palaniappan K."/>
            <person name="Ritter S."/>
            <person name="Chen I.-M."/>
            <person name="Stamatis D."/>
            <person name="Reddy T."/>
            <person name="O'Malley R."/>
            <person name="Daum C."/>
            <person name="Shapiro N."/>
            <person name="Ivanova N."/>
            <person name="Kyrpides N."/>
            <person name="Woyke T."/>
        </authorList>
    </citation>
    <scope>NUCLEOTIDE SEQUENCE [LARGE SCALE GENOMIC DNA]</scope>
    <source>
        <strain evidence="4 5">AS3.13</strain>
    </source>
</reference>
<feature type="region of interest" description="Disordered" evidence="1">
    <location>
        <begin position="147"/>
        <end position="172"/>
    </location>
</feature>
<protein>
    <submittedName>
        <fullName evidence="4">Uncharacterized protein (TIGR02246 family)</fullName>
    </submittedName>
</protein>
<evidence type="ECO:0000256" key="2">
    <source>
        <dbReference type="SAM" id="SignalP"/>
    </source>
</evidence>
<reference evidence="4 5" key="1">
    <citation type="submission" date="2020-08" db="EMBL/GenBank/DDBJ databases">
        <title>The Agave Microbiome: Exploring the role of microbial communities in plant adaptations to desert environments.</title>
        <authorList>
            <person name="Partida-Martinez L.P."/>
        </authorList>
    </citation>
    <scope>NUCLEOTIDE SEQUENCE [LARGE SCALE GENOMIC DNA]</scope>
    <source>
        <strain evidence="4 5">AS3.13</strain>
    </source>
</reference>
<sequence>MRDRFWPLAAALCLASPAAADPAQDRAAILTVVAQMEQAWNRGDFRGYMAGFSNPDVVFVSGGRFQDGWQGTLDHYVRDYGGSPRTRGTLHFYDMKVELLADDAAMLVGRYHLERPVRAAEGVNTRLFRKIAGRWVITLNHVSAHDVPSRPAAPVSERVPSAPAARQDPPSS</sequence>
<keyword evidence="2" id="KW-0732">Signal</keyword>
<organism evidence="4 5">
    <name type="scientific">Sphingomonas endophytica</name>
    <dbReference type="NCBI Taxonomy" id="869719"/>
    <lineage>
        <taxon>Bacteria</taxon>
        <taxon>Pseudomonadati</taxon>
        <taxon>Pseudomonadota</taxon>
        <taxon>Alphaproteobacteria</taxon>
        <taxon>Sphingomonadales</taxon>
        <taxon>Sphingomonadaceae</taxon>
        <taxon>Sphingomonas</taxon>
    </lineage>
</organism>
<feature type="signal peptide" evidence="2">
    <location>
        <begin position="1"/>
        <end position="20"/>
    </location>
</feature>
<evidence type="ECO:0000313" key="4">
    <source>
        <dbReference type="EMBL" id="MBB6506134.1"/>
    </source>
</evidence>
<evidence type="ECO:0000313" key="5">
    <source>
        <dbReference type="Proteomes" id="UP000522313"/>
    </source>
</evidence>
<dbReference type="SUPFAM" id="SSF54427">
    <property type="entry name" value="NTF2-like"/>
    <property type="match status" value="1"/>
</dbReference>
<dbReference type="Gene3D" id="3.10.450.50">
    <property type="match status" value="1"/>
</dbReference>
<feature type="chain" id="PRO_5031114931" evidence="2">
    <location>
        <begin position="21"/>
        <end position="172"/>
    </location>
</feature>
<feature type="domain" description="DUF4440" evidence="3">
    <location>
        <begin position="29"/>
        <end position="137"/>
    </location>
</feature>
<dbReference type="Proteomes" id="UP000522313">
    <property type="component" value="Unassembled WGS sequence"/>
</dbReference>
<proteinExistence type="predicted"/>
<gene>
    <name evidence="4" type="ORF">F4693_003131</name>
</gene>
<dbReference type="AlphaFoldDB" id="A0A7X0MP71"/>
<evidence type="ECO:0000256" key="1">
    <source>
        <dbReference type="SAM" id="MobiDB-lite"/>
    </source>
</evidence>